<comment type="subcellular location">
    <subcellularLocation>
        <location evidence="1">Nucleus</location>
    </subcellularLocation>
</comment>
<organism evidence="7 8">
    <name type="scientific">Prolemur simus</name>
    <name type="common">Greater bamboo lemur</name>
    <name type="synonym">Hapalemur simus</name>
    <dbReference type="NCBI Taxonomy" id="1328070"/>
    <lineage>
        <taxon>Eukaryota</taxon>
        <taxon>Metazoa</taxon>
        <taxon>Chordata</taxon>
        <taxon>Craniata</taxon>
        <taxon>Vertebrata</taxon>
        <taxon>Euteleostomi</taxon>
        <taxon>Mammalia</taxon>
        <taxon>Eutheria</taxon>
        <taxon>Euarchontoglires</taxon>
        <taxon>Primates</taxon>
        <taxon>Strepsirrhini</taxon>
        <taxon>Lemuriformes</taxon>
        <taxon>Lemuridae</taxon>
        <taxon>Prolemur</taxon>
    </lineage>
</organism>
<evidence type="ECO:0000313" key="8">
    <source>
        <dbReference type="Proteomes" id="UP000694414"/>
    </source>
</evidence>
<dbReference type="InterPro" id="IPR012340">
    <property type="entry name" value="NA-bd_OB-fold"/>
</dbReference>
<dbReference type="InterPro" id="IPR036390">
    <property type="entry name" value="WH_DNA-bd_sf"/>
</dbReference>
<sequence length="261" mass="28706">MSKSGSGNYGSISAQGGASGGGDQLSEGSVALATKMPRPRARIQDVIPCCVNQLLTSTLVDNVFKIRGIVVSQVSVVGIIRWAERAANGILYKIDDLTSKPIEAWHWLGRDKAKQMTLLPVGVYAKVFGILKCSVGAKSLEVLKIHDLEDMNEFTAHILETVNAHMMLHKALQETAGESVPLAPSQMDDVRDSDESCLSLIRKEVLRLIHECPRQEGKSIHELQTQLCSLNIKAIKEVIEYLTIEGHIYSTVDQEHFRSTD</sequence>
<dbReference type="SUPFAM" id="SSF50249">
    <property type="entry name" value="Nucleic acid-binding proteins"/>
    <property type="match status" value="1"/>
</dbReference>
<protein>
    <submittedName>
        <fullName evidence="7">Replication protein A4</fullName>
    </submittedName>
</protein>
<dbReference type="AlphaFoldDB" id="A0A8C9AND5"/>
<dbReference type="GO" id="GO:0000077">
    <property type="term" value="P:DNA damage checkpoint signaling"/>
    <property type="evidence" value="ECO:0007669"/>
    <property type="project" value="Ensembl"/>
</dbReference>
<keyword evidence="3" id="KW-0238">DNA-binding</keyword>
<dbReference type="FunFam" id="2.40.50.140:FF:000735">
    <property type="match status" value="1"/>
</dbReference>
<dbReference type="Gene3D" id="1.10.10.10">
    <property type="entry name" value="Winged helix-like DNA-binding domain superfamily/Winged helix DNA-binding domain"/>
    <property type="match status" value="1"/>
</dbReference>
<dbReference type="GeneTree" id="ENSGT00940000166006"/>
<dbReference type="GO" id="GO:0003697">
    <property type="term" value="F:single-stranded DNA binding"/>
    <property type="evidence" value="ECO:0007669"/>
    <property type="project" value="TreeGrafter"/>
</dbReference>
<keyword evidence="8" id="KW-1185">Reference proteome</keyword>
<name>A0A8C9AND5_PROSS</name>
<dbReference type="GO" id="GO:0035861">
    <property type="term" value="C:site of double-strand break"/>
    <property type="evidence" value="ECO:0007669"/>
    <property type="project" value="TreeGrafter"/>
</dbReference>
<dbReference type="Gene3D" id="2.40.50.140">
    <property type="entry name" value="Nucleic acid-binding proteins"/>
    <property type="match status" value="1"/>
</dbReference>
<dbReference type="PANTHER" id="PTHR13989:SF53">
    <property type="entry name" value="REPLICATION PROTEIN A 30 KDA SUBUNIT"/>
    <property type="match status" value="1"/>
</dbReference>
<proteinExistence type="inferred from homology"/>
<dbReference type="GO" id="GO:0006289">
    <property type="term" value="P:nucleotide-excision repair"/>
    <property type="evidence" value="ECO:0007669"/>
    <property type="project" value="Ensembl"/>
</dbReference>
<gene>
    <name evidence="7" type="primary">RPA4</name>
</gene>
<dbReference type="GO" id="GO:0005662">
    <property type="term" value="C:DNA replication factor A complex"/>
    <property type="evidence" value="ECO:0007669"/>
    <property type="project" value="Ensembl"/>
</dbReference>
<dbReference type="GO" id="GO:0006260">
    <property type="term" value="P:DNA replication"/>
    <property type="evidence" value="ECO:0007669"/>
    <property type="project" value="InterPro"/>
</dbReference>
<feature type="region of interest" description="Disordered" evidence="5">
    <location>
        <begin position="1"/>
        <end position="23"/>
    </location>
</feature>
<dbReference type="FunFam" id="1.10.10.10:FF:000168">
    <property type="entry name" value="Replication protein A 32 kDa subunit"/>
    <property type="match status" value="1"/>
</dbReference>
<dbReference type="CDD" id="cd04478">
    <property type="entry name" value="RPA2_DBD_D"/>
    <property type="match status" value="1"/>
</dbReference>
<feature type="domain" description="Replication protein A C-terminal" evidence="6">
    <location>
        <begin position="188"/>
        <end position="254"/>
    </location>
</feature>
<comment type="similarity">
    <text evidence="2">Belongs to the replication factor A protein 2 family.</text>
</comment>
<accession>A0A8C9AND5</accession>
<dbReference type="PANTHER" id="PTHR13989">
    <property type="entry name" value="REPLICATION PROTEIN A-RELATED"/>
    <property type="match status" value="1"/>
</dbReference>
<evidence type="ECO:0000259" key="6">
    <source>
        <dbReference type="Pfam" id="PF08784"/>
    </source>
</evidence>
<dbReference type="InterPro" id="IPR014892">
    <property type="entry name" value="RPA_C"/>
</dbReference>
<dbReference type="Ensembl" id="ENSPSMT00000041409.1">
    <property type="protein sequence ID" value="ENSPSMP00000035944.1"/>
    <property type="gene ID" value="ENSPSMG00000024729.1"/>
</dbReference>
<dbReference type="Pfam" id="PF08784">
    <property type="entry name" value="RPA_C"/>
    <property type="match status" value="1"/>
</dbReference>
<evidence type="ECO:0000256" key="1">
    <source>
        <dbReference type="ARBA" id="ARBA00004123"/>
    </source>
</evidence>
<dbReference type="GO" id="GO:0000781">
    <property type="term" value="C:chromosome, telomeric region"/>
    <property type="evidence" value="ECO:0007669"/>
    <property type="project" value="TreeGrafter"/>
</dbReference>
<evidence type="ECO:0000256" key="4">
    <source>
        <dbReference type="ARBA" id="ARBA00023242"/>
    </source>
</evidence>
<evidence type="ECO:0000313" key="7">
    <source>
        <dbReference type="Ensembl" id="ENSPSMP00000035944.1"/>
    </source>
</evidence>
<dbReference type="GO" id="GO:0000724">
    <property type="term" value="P:double-strand break repair via homologous recombination"/>
    <property type="evidence" value="ECO:0007669"/>
    <property type="project" value="TreeGrafter"/>
</dbReference>
<reference evidence="7" key="1">
    <citation type="submission" date="2025-08" db="UniProtKB">
        <authorList>
            <consortium name="Ensembl"/>
        </authorList>
    </citation>
    <scope>IDENTIFICATION</scope>
</reference>
<dbReference type="SUPFAM" id="SSF46785">
    <property type="entry name" value="Winged helix' DNA-binding domain"/>
    <property type="match status" value="1"/>
</dbReference>
<dbReference type="InterPro" id="IPR040260">
    <property type="entry name" value="RFA2-like"/>
</dbReference>
<dbReference type="GO" id="GO:0005654">
    <property type="term" value="C:nucleoplasm"/>
    <property type="evidence" value="ECO:0007669"/>
    <property type="project" value="Ensembl"/>
</dbReference>
<evidence type="ECO:0000256" key="5">
    <source>
        <dbReference type="SAM" id="MobiDB-lite"/>
    </source>
</evidence>
<dbReference type="Proteomes" id="UP000694414">
    <property type="component" value="Unplaced"/>
</dbReference>
<dbReference type="PIRSF" id="PIRSF036949">
    <property type="entry name" value="RPA32"/>
    <property type="match status" value="1"/>
</dbReference>
<evidence type="ECO:0000256" key="3">
    <source>
        <dbReference type="ARBA" id="ARBA00023125"/>
    </source>
</evidence>
<reference evidence="7" key="2">
    <citation type="submission" date="2025-09" db="UniProtKB">
        <authorList>
            <consortium name="Ensembl"/>
        </authorList>
    </citation>
    <scope>IDENTIFICATION</scope>
</reference>
<evidence type="ECO:0000256" key="2">
    <source>
        <dbReference type="ARBA" id="ARBA00007815"/>
    </source>
</evidence>
<keyword evidence="4" id="KW-0539">Nucleus</keyword>
<dbReference type="InterPro" id="IPR014646">
    <property type="entry name" value="Rfa2/RPA32"/>
</dbReference>
<dbReference type="InterPro" id="IPR036388">
    <property type="entry name" value="WH-like_DNA-bd_sf"/>
</dbReference>